<dbReference type="InterPro" id="IPR025887">
    <property type="entry name" value="Glyco_hydro_31_N_dom"/>
</dbReference>
<dbReference type="KEGG" id="cbae:COR50_16085"/>
<dbReference type="OrthoDB" id="176168at2"/>
<dbReference type="GO" id="GO:0004553">
    <property type="term" value="F:hydrolase activity, hydrolyzing O-glycosyl compounds"/>
    <property type="evidence" value="ECO:0007669"/>
    <property type="project" value="InterPro"/>
</dbReference>
<protein>
    <submittedName>
        <fullName evidence="9">Glycosyl hydrolase</fullName>
    </submittedName>
</protein>
<keyword evidence="3 4" id="KW-0326">Glycosidase</keyword>
<accession>A0A291QX74</accession>
<dbReference type="SUPFAM" id="SSF51011">
    <property type="entry name" value="Glycosyl hydrolase domain"/>
    <property type="match status" value="1"/>
</dbReference>
<evidence type="ECO:0000256" key="2">
    <source>
        <dbReference type="ARBA" id="ARBA00022801"/>
    </source>
</evidence>
<sequence length="799" mass="92795">MQVTTSSGKYSIKHYPDQVKEWKKEGNFFYFYCTETILEVRIISDKIIRFRYAADGTFQRDFSYAIADNLEEFPEKFNIFEWEETFEIRTAAIRIFIARENMRITITDLEGQIINQDELGFHWQYYLQKGGKIVYCSKLIQDKESFFGLGDKPTELNLKGKRFENYGTDAYGFQAGTEPLYRNIPFYYGLHNGIGYGIFFDNTFRTIFDFGGEREDISSFWARGGEMNYYFMYGPSLLDVARSYTRITGTAELPPLWALGYHQCRWSYFPDSRVREIADTFRKRQIPCDALYLDIDYMDGFRCFTWDNERFPNPPKLLSDLENEGFKTVVIIDPGIKVDPNYEVYKEVVQNNYACKRADGALMEGDVWPGKCVFPDFTNPGVREWWSSLFRNLISTGVRGVWNDMNEPAVFELGTFPEDVRHDYDGEDVSHRKAHNVYGHLMSKATSAGLKKYVMPQRPFVITRSCYSGAQRWSSVWTGDNISSWEHLWLASVQCQRLSVSGISFAGSDIGGFIGEPDGELYTRWIQLGAFHPLMRTHSASNETGFNQEPWSFGETYEAVVKKFIELRYQLLPYIYTAFWQYSEEGTPMLRPLAFVAQDDENTHYRHHEFLCGDHLLVSHVSEQGMKKKDVYLPKGKWYYYFNDSTYDGGKIVTVATPLEEMPLFARAGSVIPQFPIMQYVGEKPIESVFLHVYYHNEVVLSRLYEDAGDHYAYKNLEFNVIHFKQASTVQQLKLKRRQAGDYEPGYKTYTVIVHGLPFVPEDYIVDGEPFPIDSSKIGKGTVEITIDRNFEELIMLMP</sequence>
<feature type="domain" description="Glycoside hydrolase family 31 N-terminal" evidence="6">
    <location>
        <begin position="38"/>
        <end position="209"/>
    </location>
</feature>
<dbReference type="SUPFAM" id="SSF51445">
    <property type="entry name" value="(Trans)glycosidases"/>
    <property type="match status" value="1"/>
</dbReference>
<dbReference type="InterPro" id="IPR011013">
    <property type="entry name" value="Gal_mutarotase_sf_dom"/>
</dbReference>
<proteinExistence type="inferred from homology"/>
<dbReference type="AlphaFoldDB" id="A0A291QX74"/>
<dbReference type="InterPro" id="IPR030458">
    <property type="entry name" value="Glyco_hydro_31_AS"/>
</dbReference>
<dbReference type="InterPro" id="IPR033403">
    <property type="entry name" value="DUF5110"/>
</dbReference>
<dbReference type="GO" id="GO:0030246">
    <property type="term" value="F:carbohydrate binding"/>
    <property type="evidence" value="ECO:0007669"/>
    <property type="project" value="InterPro"/>
</dbReference>
<dbReference type="InterPro" id="IPR000322">
    <property type="entry name" value="Glyco_hydro_31_TIM"/>
</dbReference>
<evidence type="ECO:0000259" key="6">
    <source>
        <dbReference type="Pfam" id="PF13802"/>
    </source>
</evidence>
<gene>
    <name evidence="9" type="ORF">COR50_16085</name>
</gene>
<dbReference type="CDD" id="cd14752">
    <property type="entry name" value="GH31_N"/>
    <property type="match status" value="1"/>
</dbReference>
<evidence type="ECO:0000313" key="10">
    <source>
        <dbReference type="Proteomes" id="UP000220133"/>
    </source>
</evidence>
<feature type="domain" description="Glycosyl hydrolase family 31 C-terminal" evidence="8">
    <location>
        <begin position="586"/>
        <end position="672"/>
    </location>
</feature>
<evidence type="ECO:0000256" key="1">
    <source>
        <dbReference type="ARBA" id="ARBA00007806"/>
    </source>
</evidence>
<evidence type="ECO:0000259" key="5">
    <source>
        <dbReference type="Pfam" id="PF01055"/>
    </source>
</evidence>
<evidence type="ECO:0000256" key="4">
    <source>
        <dbReference type="RuleBase" id="RU361185"/>
    </source>
</evidence>
<dbReference type="GO" id="GO:0005975">
    <property type="term" value="P:carbohydrate metabolic process"/>
    <property type="evidence" value="ECO:0007669"/>
    <property type="project" value="InterPro"/>
</dbReference>
<dbReference type="EMBL" id="CP023777">
    <property type="protein sequence ID" value="ATL48558.1"/>
    <property type="molecule type" value="Genomic_DNA"/>
</dbReference>
<feature type="domain" description="DUF5110" evidence="7">
    <location>
        <begin position="691"/>
        <end position="756"/>
    </location>
</feature>
<dbReference type="Pfam" id="PF21365">
    <property type="entry name" value="Glyco_hydro_31_3rd"/>
    <property type="match status" value="1"/>
</dbReference>
<dbReference type="PANTHER" id="PTHR22762">
    <property type="entry name" value="ALPHA-GLUCOSIDASE"/>
    <property type="match status" value="1"/>
</dbReference>
<dbReference type="Gene3D" id="2.60.40.1760">
    <property type="entry name" value="glycosyl hydrolase (family 31)"/>
    <property type="match status" value="1"/>
</dbReference>
<keyword evidence="2 4" id="KW-0378">Hydrolase</keyword>
<dbReference type="Pfam" id="PF01055">
    <property type="entry name" value="Glyco_hydro_31_2nd"/>
    <property type="match status" value="1"/>
</dbReference>
<dbReference type="Proteomes" id="UP000220133">
    <property type="component" value="Chromosome"/>
</dbReference>
<evidence type="ECO:0000259" key="7">
    <source>
        <dbReference type="Pfam" id="PF17137"/>
    </source>
</evidence>
<dbReference type="Gene3D" id="3.20.20.80">
    <property type="entry name" value="Glycosidases"/>
    <property type="match status" value="1"/>
</dbReference>
<evidence type="ECO:0000313" key="9">
    <source>
        <dbReference type="EMBL" id="ATL48558.1"/>
    </source>
</evidence>
<organism evidence="9 10">
    <name type="scientific">Chitinophaga caeni</name>
    <dbReference type="NCBI Taxonomy" id="2029983"/>
    <lineage>
        <taxon>Bacteria</taxon>
        <taxon>Pseudomonadati</taxon>
        <taxon>Bacteroidota</taxon>
        <taxon>Chitinophagia</taxon>
        <taxon>Chitinophagales</taxon>
        <taxon>Chitinophagaceae</taxon>
        <taxon>Chitinophaga</taxon>
    </lineage>
</organism>
<name>A0A291QX74_9BACT</name>
<comment type="similarity">
    <text evidence="1 4">Belongs to the glycosyl hydrolase 31 family.</text>
</comment>
<dbReference type="InterPro" id="IPR017853">
    <property type="entry name" value="GH"/>
</dbReference>
<dbReference type="CDD" id="cd06604">
    <property type="entry name" value="GH31_glucosidase_II_MalA"/>
    <property type="match status" value="1"/>
</dbReference>
<dbReference type="RefSeq" id="WP_098194931.1">
    <property type="nucleotide sequence ID" value="NZ_CP023777.1"/>
</dbReference>
<dbReference type="Pfam" id="PF17137">
    <property type="entry name" value="DUF5110"/>
    <property type="match status" value="1"/>
</dbReference>
<evidence type="ECO:0000256" key="3">
    <source>
        <dbReference type="ARBA" id="ARBA00023295"/>
    </source>
</evidence>
<keyword evidence="10" id="KW-1185">Reference proteome</keyword>
<dbReference type="InterPro" id="IPR013780">
    <property type="entry name" value="Glyco_hydro_b"/>
</dbReference>
<evidence type="ECO:0000259" key="8">
    <source>
        <dbReference type="Pfam" id="PF21365"/>
    </source>
</evidence>
<feature type="domain" description="Glycoside hydrolase family 31 TIM barrel" evidence="5">
    <location>
        <begin position="252"/>
        <end position="578"/>
    </location>
</feature>
<dbReference type="Pfam" id="PF13802">
    <property type="entry name" value="Gal_mutarotas_2"/>
    <property type="match status" value="1"/>
</dbReference>
<dbReference type="SUPFAM" id="SSF74650">
    <property type="entry name" value="Galactose mutarotase-like"/>
    <property type="match status" value="1"/>
</dbReference>
<dbReference type="Gene3D" id="2.60.40.1180">
    <property type="entry name" value="Golgi alpha-mannosidase II"/>
    <property type="match status" value="2"/>
</dbReference>
<reference evidence="9 10" key="1">
    <citation type="submission" date="2017-10" db="EMBL/GenBank/DDBJ databases">
        <title>Paenichitinophaga pekingensis gen. nov., sp. nov., isolated from activated sludge.</title>
        <authorList>
            <person name="Jin D."/>
            <person name="Kong X."/>
            <person name="Deng Y."/>
            <person name="Bai Z."/>
        </authorList>
    </citation>
    <scope>NUCLEOTIDE SEQUENCE [LARGE SCALE GENOMIC DNA]</scope>
    <source>
        <strain evidence="9 10">13</strain>
    </source>
</reference>
<dbReference type="InterPro" id="IPR048395">
    <property type="entry name" value="Glyco_hydro_31_C"/>
</dbReference>
<dbReference type="PROSITE" id="PS00129">
    <property type="entry name" value="GLYCOSYL_HYDROL_F31_1"/>
    <property type="match status" value="1"/>
</dbReference>
<dbReference type="PANTHER" id="PTHR22762:SF166">
    <property type="entry name" value="ALPHA-GLUCOSIDASE"/>
    <property type="match status" value="1"/>
</dbReference>